<comment type="similarity">
    <text evidence="1 5">Belongs to the glycosyl hydrolase 1 family.</text>
</comment>
<keyword evidence="8" id="KW-1185">Reference proteome</keyword>
<dbReference type="GO" id="GO:0016052">
    <property type="term" value="P:carbohydrate catabolic process"/>
    <property type="evidence" value="ECO:0007669"/>
    <property type="project" value="TreeGrafter"/>
</dbReference>
<dbReference type="Proteomes" id="UP000256388">
    <property type="component" value="Unassembled WGS sequence"/>
</dbReference>
<dbReference type="InterPro" id="IPR033132">
    <property type="entry name" value="GH_1_N_CS"/>
</dbReference>
<dbReference type="SUPFAM" id="SSF51445">
    <property type="entry name" value="(Trans)glycosidases"/>
    <property type="match status" value="1"/>
</dbReference>
<accession>A0A347ZVI5</accession>
<feature type="active site" description="Nucleophile" evidence="4">
    <location>
        <position position="377"/>
    </location>
</feature>
<comment type="caution">
    <text evidence="7">The sequence shown here is derived from an EMBL/GenBank/DDBJ whole genome shotgun (WGS) entry which is preliminary data.</text>
</comment>
<organism evidence="7 8">
    <name type="scientific">Pelolinea submarina</name>
    <dbReference type="NCBI Taxonomy" id="913107"/>
    <lineage>
        <taxon>Bacteria</taxon>
        <taxon>Bacillati</taxon>
        <taxon>Chloroflexota</taxon>
        <taxon>Anaerolineae</taxon>
        <taxon>Anaerolineales</taxon>
        <taxon>Anaerolineaceae</taxon>
        <taxon>Pelolinea</taxon>
    </lineage>
</organism>
<evidence type="ECO:0000313" key="8">
    <source>
        <dbReference type="Proteomes" id="UP000256388"/>
    </source>
</evidence>
<name>A0A347ZVI5_9CHLR</name>
<dbReference type="PANTHER" id="PTHR10353">
    <property type="entry name" value="GLYCOSYL HYDROLASE"/>
    <property type="match status" value="1"/>
</dbReference>
<proteinExistence type="inferred from homology"/>
<dbReference type="GO" id="GO:0008422">
    <property type="term" value="F:beta-glucosidase activity"/>
    <property type="evidence" value="ECO:0007669"/>
    <property type="project" value="TreeGrafter"/>
</dbReference>
<keyword evidence="2 6" id="KW-0378">Hydrolase</keyword>
<evidence type="ECO:0000256" key="3">
    <source>
        <dbReference type="ARBA" id="ARBA00023295"/>
    </source>
</evidence>
<dbReference type="RefSeq" id="WP_116225494.1">
    <property type="nucleotide sequence ID" value="NZ_AP018437.1"/>
</dbReference>
<dbReference type="Gene3D" id="3.20.20.80">
    <property type="entry name" value="Glycosidases"/>
    <property type="match status" value="1"/>
</dbReference>
<evidence type="ECO:0000313" key="7">
    <source>
        <dbReference type="EMBL" id="REG07013.1"/>
    </source>
</evidence>
<gene>
    <name evidence="7" type="ORF">DFR64_2215</name>
</gene>
<dbReference type="InterPro" id="IPR018120">
    <property type="entry name" value="Glyco_hydro_1_AS"/>
</dbReference>
<dbReference type="OrthoDB" id="9765195at2"/>
<evidence type="ECO:0000256" key="4">
    <source>
        <dbReference type="PROSITE-ProRule" id="PRU10055"/>
    </source>
</evidence>
<keyword evidence="3 6" id="KW-0326">Glycosidase</keyword>
<protein>
    <submittedName>
        <fullName evidence="7">6-phospho-beta-glucosidase</fullName>
    </submittedName>
</protein>
<dbReference type="PROSITE" id="PS00572">
    <property type="entry name" value="GLYCOSYL_HYDROL_F1_1"/>
    <property type="match status" value="1"/>
</dbReference>
<dbReference type="Pfam" id="PF00232">
    <property type="entry name" value="Glyco_hydro_1"/>
    <property type="match status" value="1"/>
</dbReference>
<evidence type="ECO:0000256" key="1">
    <source>
        <dbReference type="ARBA" id="ARBA00010838"/>
    </source>
</evidence>
<dbReference type="PANTHER" id="PTHR10353:SF122">
    <property type="entry name" value="6-PHOSPHO-BETA-GLUCOSIDASE ASCB-RELATED"/>
    <property type="match status" value="1"/>
</dbReference>
<dbReference type="InterPro" id="IPR001360">
    <property type="entry name" value="Glyco_hydro_1"/>
</dbReference>
<dbReference type="PRINTS" id="PR00131">
    <property type="entry name" value="GLHYDRLASE1"/>
</dbReference>
<dbReference type="InterPro" id="IPR017853">
    <property type="entry name" value="GH"/>
</dbReference>
<sequence length="480" mass="55817">MDKRQRSAFPQDFLWGGAIAANQAEGAYKEGGKGLSIADLHFYTSEKTYGSMKEDAALKNVKQSLVLDPNKYYPKQSGIDFYHTYKEDLALMQQMGSQCFRTSFNWPRIFPNGDEEQPNEEGLLFYDRLIDEMLALGIEPLMTISHYEMPLHLVSQYGGWANRKLVDFFSRFCEVLFERYHSKVKYWITFNQINLISFNSVGLLRDRYENYQQATYQAIHHQLVAQAMAKMIASQYRSDLMVGTMLSDKIAYPATCKPEDQLFSLRKNQMQYFFSDVSMRGHYPGYAFRYFEENGIQVEFAPDDEQLLQQYPMDYLAFSYYYTKLNDSFKDSFDPTDKSSNPYLKSSEWGWEIDPLGLRIALNNYYDRYECPLFITENGLGAHDVVEANGEIHDPYRISYINDHLVQIAEAIRDGVEVLGYCLWTPIDIVSCGTAEMSKRYGLIYVDRDDEGQGSGKRLLKDSYFWYKDVIRTNGDKLEK</sequence>
<evidence type="ECO:0000256" key="6">
    <source>
        <dbReference type="RuleBase" id="RU004468"/>
    </source>
</evidence>
<dbReference type="PROSITE" id="PS00653">
    <property type="entry name" value="GLYCOSYL_HYDROL_F1_2"/>
    <property type="match status" value="1"/>
</dbReference>
<dbReference type="AlphaFoldDB" id="A0A347ZVI5"/>
<dbReference type="GO" id="GO:0005829">
    <property type="term" value="C:cytosol"/>
    <property type="evidence" value="ECO:0007669"/>
    <property type="project" value="TreeGrafter"/>
</dbReference>
<evidence type="ECO:0000256" key="2">
    <source>
        <dbReference type="ARBA" id="ARBA00022801"/>
    </source>
</evidence>
<evidence type="ECO:0000256" key="5">
    <source>
        <dbReference type="RuleBase" id="RU003690"/>
    </source>
</evidence>
<dbReference type="FunFam" id="3.20.20.80:FF:000004">
    <property type="entry name" value="Beta-glucosidase 6-phospho-beta-glucosidase"/>
    <property type="match status" value="1"/>
</dbReference>
<dbReference type="EMBL" id="QUMS01000003">
    <property type="protein sequence ID" value="REG07013.1"/>
    <property type="molecule type" value="Genomic_DNA"/>
</dbReference>
<reference evidence="7 8" key="1">
    <citation type="submission" date="2018-08" db="EMBL/GenBank/DDBJ databases">
        <title>Genomic Encyclopedia of Type Strains, Phase IV (KMG-IV): sequencing the most valuable type-strain genomes for metagenomic binning, comparative biology and taxonomic classification.</title>
        <authorList>
            <person name="Goeker M."/>
        </authorList>
    </citation>
    <scope>NUCLEOTIDE SEQUENCE [LARGE SCALE GENOMIC DNA]</scope>
    <source>
        <strain evidence="7 8">DSM 23923</strain>
    </source>
</reference>